<organism evidence="2 3">
    <name type="scientific">Cucumis melo var. makuwa</name>
    <name type="common">Oriental melon</name>
    <dbReference type="NCBI Taxonomy" id="1194695"/>
    <lineage>
        <taxon>Eukaryota</taxon>
        <taxon>Viridiplantae</taxon>
        <taxon>Streptophyta</taxon>
        <taxon>Embryophyta</taxon>
        <taxon>Tracheophyta</taxon>
        <taxon>Spermatophyta</taxon>
        <taxon>Magnoliopsida</taxon>
        <taxon>eudicotyledons</taxon>
        <taxon>Gunneridae</taxon>
        <taxon>Pentapetalae</taxon>
        <taxon>rosids</taxon>
        <taxon>fabids</taxon>
        <taxon>Cucurbitales</taxon>
        <taxon>Cucurbitaceae</taxon>
        <taxon>Benincaseae</taxon>
        <taxon>Cucumis</taxon>
    </lineage>
</organism>
<evidence type="ECO:0000313" key="3">
    <source>
        <dbReference type="Proteomes" id="UP000321393"/>
    </source>
</evidence>
<reference evidence="2 3" key="1">
    <citation type="submission" date="2019-08" db="EMBL/GenBank/DDBJ databases">
        <title>Draft genome sequences of two oriental melons (Cucumis melo L. var makuwa).</title>
        <authorList>
            <person name="Kwon S.-Y."/>
        </authorList>
    </citation>
    <scope>NUCLEOTIDE SEQUENCE [LARGE SCALE GENOMIC DNA]</scope>
    <source>
        <strain evidence="3">cv. SW 3</strain>
        <tissue evidence="2">Leaf</tissue>
    </source>
</reference>
<accession>A0A5A7TYX6</accession>
<dbReference type="AlphaFoldDB" id="A0A5A7TYX6"/>
<proteinExistence type="predicted"/>
<gene>
    <name evidence="2" type="ORF">E6C27_scaffold264G00660</name>
</gene>
<evidence type="ECO:0000256" key="1">
    <source>
        <dbReference type="SAM" id="MobiDB-lite"/>
    </source>
</evidence>
<comment type="caution">
    <text evidence="2">The sequence shown here is derived from an EMBL/GenBank/DDBJ whole genome shotgun (WGS) entry which is preliminary data.</text>
</comment>
<dbReference type="OrthoDB" id="1936775at2759"/>
<protein>
    <submittedName>
        <fullName evidence="2">Uncharacterized protein</fullName>
    </submittedName>
</protein>
<dbReference type="Proteomes" id="UP000321393">
    <property type="component" value="Unassembled WGS sequence"/>
</dbReference>
<dbReference type="EMBL" id="SSTE01012924">
    <property type="protein sequence ID" value="KAA0048350.1"/>
    <property type="molecule type" value="Genomic_DNA"/>
</dbReference>
<feature type="compositionally biased region" description="Basic residues" evidence="1">
    <location>
        <begin position="1"/>
        <end position="17"/>
    </location>
</feature>
<feature type="region of interest" description="Disordered" evidence="1">
    <location>
        <begin position="86"/>
        <end position="112"/>
    </location>
</feature>
<name>A0A5A7TYX6_CUCMM</name>
<evidence type="ECO:0000313" key="2">
    <source>
        <dbReference type="EMBL" id="KAA0048350.1"/>
    </source>
</evidence>
<sequence length="160" mass="17930">MEVRVMGKKKKKKKKCQKSSPERFELSRGNPMYLAGTRLNHSAKATLLLKVACDPRPLPPPTSDAAAAAFRSAIPRPFLCNPRQLHEASRISRRRRPSNPLRPTSVQISDPSRQLQVVVEQPEYPHHPLSSSGSNPITCLCFMFAFRVWLLSTDVPSSTL</sequence>
<feature type="region of interest" description="Disordered" evidence="1">
    <location>
        <begin position="1"/>
        <end position="29"/>
    </location>
</feature>